<evidence type="ECO:0000313" key="12">
    <source>
        <dbReference type="Proteomes" id="UP001500920"/>
    </source>
</evidence>
<keyword evidence="2" id="KW-0813">Transport</keyword>
<dbReference type="Pfam" id="PF00999">
    <property type="entry name" value="Na_H_Exchanger"/>
    <property type="match status" value="1"/>
</dbReference>
<keyword evidence="4" id="KW-1003">Cell membrane</keyword>
<dbReference type="InterPro" id="IPR036291">
    <property type="entry name" value="NAD(P)-bd_dom_sf"/>
</dbReference>
<evidence type="ECO:0000256" key="1">
    <source>
        <dbReference type="ARBA" id="ARBA00004651"/>
    </source>
</evidence>
<dbReference type="RefSeq" id="WP_344700743.1">
    <property type="nucleotide sequence ID" value="NZ_BAABCK010000004.1"/>
</dbReference>
<evidence type="ECO:0000256" key="9">
    <source>
        <dbReference type="SAM" id="Phobius"/>
    </source>
</evidence>
<dbReference type="InterPro" id="IPR038770">
    <property type="entry name" value="Na+/solute_symporter_sf"/>
</dbReference>
<dbReference type="Gene3D" id="1.20.1530.20">
    <property type="match status" value="1"/>
</dbReference>
<evidence type="ECO:0000256" key="5">
    <source>
        <dbReference type="ARBA" id="ARBA00022692"/>
    </source>
</evidence>
<feature type="transmembrane region" description="Helical" evidence="9">
    <location>
        <begin position="95"/>
        <end position="115"/>
    </location>
</feature>
<dbReference type="SUPFAM" id="SSF51735">
    <property type="entry name" value="NAD(P)-binding Rossmann-fold domains"/>
    <property type="match status" value="1"/>
</dbReference>
<evidence type="ECO:0000256" key="8">
    <source>
        <dbReference type="ARBA" id="ARBA00023136"/>
    </source>
</evidence>
<feature type="transmembrane region" description="Helical" evidence="9">
    <location>
        <begin position="222"/>
        <end position="241"/>
    </location>
</feature>
<keyword evidence="8 9" id="KW-0472">Membrane</keyword>
<feature type="transmembrane region" description="Helical" evidence="9">
    <location>
        <begin position="306"/>
        <end position="324"/>
    </location>
</feature>
<feature type="transmembrane region" description="Helical" evidence="9">
    <location>
        <begin position="277"/>
        <end position="294"/>
    </location>
</feature>
<dbReference type="PANTHER" id="PTHR32507">
    <property type="entry name" value="NA(+)/H(+) ANTIPORTER 1"/>
    <property type="match status" value="1"/>
</dbReference>
<evidence type="ECO:0000256" key="3">
    <source>
        <dbReference type="ARBA" id="ARBA00022449"/>
    </source>
</evidence>
<evidence type="ECO:0000256" key="7">
    <source>
        <dbReference type="ARBA" id="ARBA00023065"/>
    </source>
</evidence>
<sequence>MNIEIPLMLIVALFITLGIASQWIAAMIKWPAIVVMSIVGLLVGPIFQIVNPQEMMGSELFGTIVSLAVAIILFEGSSNLDYRELRGVSKAIARIITVGAVLAWLLGAMAMYFILNFPLSISFVLAGLFIVTGPTVIQPLLKQAKVKDSVNSILKWESIILDPVGPMLALFAFYVFQILGQDFGLEYFLEYIIGFSVAFALGFGASYLFIWMIQGDFIPQNLMAPIQFVFILLLFSLSDAVLHESGLLSVTIFGLVMARLKNYSLIYKQSNHFIDEMTLILVSTVFILITSSLTREVLSEVLSWELVLFCLVMIIIVRPAYILLSTINTEISFKESAFISFVAPRGIVALAVAEFFSGLFNDQNVPMAEYIAPVTFGFVFVTVVFYGFSFKPLSKLLKLSSIEPPGIIIIGENRFSLKLASKLQEHEIPVMVSDLLNSDAKRAKELGLETFDGNLLSEDERIQADLTPYEQCLLMTRSYTFNHLAFNELSQEFGLKNVKMFPYPIDHEEMRNRVEQVIRHHILFDEYFTYYWFNQFIDEYEITELDPSEVETIAEDDIILYYIDSAKNVTFKTITEDLSYGDEGVVGVLKGAHTFKEEKKNGG</sequence>
<comment type="caution">
    <text evidence="11">The sequence shown here is derived from an EMBL/GenBank/DDBJ whole genome shotgun (WGS) entry which is preliminary data.</text>
</comment>
<keyword evidence="6 9" id="KW-1133">Transmembrane helix</keyword>
<feature type="transmembrane region" description="Helical" evidence="9">
    <location>
        <begin position="32"/>
        <end position="50"/>
    </location>
</feature>
<feature type="transmembrane region" description="Helical" evidence="9">
    <location>
        <begin position="153"/>
        <end position="176"/>
    </location>
</feature>
<feature type="transmembrane region" description="Helical" evidence="9">
    <location>
        <begin position="336"/>
        <end position="358"/>
    </location>
</feature>
<keyword evidence="3" id="KW-0050">Antiport</keyword>
<reference evidence="12" key="1">
    <citation type="journal article" date="2019" name="Int. J. Syst. Evol. Microbiol.">
        <title>The Global Catalogue of Microorganisms (GCM) 10K type strain sequencing project: providing services to taxonomists for standard genome sequencing and annotation.</title>
        <authorList>
            <consortium name="The Broad Institute Genomics Platform"/>
            <consortium name="The Broad Institute Genome Sequencing Center for Infectious Disease"/>
            <person name="Wu L."/>
            <person name="Ma J."/>
        </authorList>
    </citation>
    <scope>NUCLEOTIDE SEQUENCE [LARGE SCALE GENOMIC DNA]</scope>
    <source>
        <strain evidence="12">JCM 16981</strain>
    </source>
</reference>
<dbReference type="EMBL" id="BAABCK010000004">
    <property type="protein sequence ID" value="GAA3714767.1"/>
    <property type="molecule type" value="Genomic_DNA"/>
</dbReference>
<dbReference type="PANTHER" id="PTHR32507:SF0">
    <property type="entry name" value="NA(+)_H(+) ANTIPORTER 2-RELATED"/>
    <property type="match status" value="1"/>
</dbReference>
<evidence type="ECO:0000313" key="11">
    <source>
        <dbReference type="EMBL" id="GAA3714767.1"/>
    </source>
</evidence>
<keyword evidence="7" id="KW-0406">Ion transport</keyword>
<name>A0ABP7E801_9STAP</name>
<dbReference type="InterPro" id="IPR006153">
    <property type="entry name" value="Cation/H_exchanger_TM"/>
</dbReference>
<feature type="transmembrane region" description="Helical" evidence="9">
    <location>
        <begin position="121"/>
        <end position="141"/>
    </location>
</feature>
<proteinExistence type="predicted"/>
<keyword evidence="5 9" id="KW-0812">Transmembrane</keyword>
<evidence type="ECO:0000256" key="2">
    <source>
        <dbReference type="ARBA" id="ARBA00022448"/>
    </source>
</evidence>
<feature type="transmembrane region" description="Helical" evidence="9">
    <location>
        <begin position="370"/>
        <end position="388"/>
    </location>
</feature>
<evidence type="ECO:0000256" key="6">
    <source>
        <dbReference type="ARBA" id="ARBA00022989"/>
    </source>
</evidence>
<evidence type="ECO:0000259" key="10">
    <source>
        <dbReference type="Pfam" id="PF00999"/>
    </source>
</evidence>
<keyword evidence="12" id="KW-1185">Reference proteome</keyword>
<comment type="subcellular location">
    <subcellularLocation>
        <location evidence="1">Cell membrane</location>
        <topology evidence="1">Multi-pass membrane protein</topology>
    </subcellularLocation>
</comment>
<gene>
    <name evidence="11" type="ORF">GCM10022378_01840</name>
</gene>
<protein>
    <submittedName>
        <fullName evidence="11">Sodium:proton antiporter</fullName>
    </submittedName>
</protein>
<dbReference type="Proteomes" id="UP001500920">
    <property type="component" value="Unassembled WGS sequence"/>
</dbReference>
<accession>A0ABP7E801</accession>
<feature type="transmembrane region" description="Helical" evidence="9">
    <location>
        <begin position="6"/>
        <end position="25"/>
    </location>
</feature>
<organism evidence="11 12">
    <name type="scientific">Salinicoccus jeotgali</name>
    <dbReference type="NCBI Taxonomy" id="381634"/>
    <lineage>
        <taxon>Bacteria</taxon>
        <taxon>Bacillati</taxon>
        <taxon>Bacillota</taxon>
        <taxon>Bacilli</taxon>
        <taxon>Bacillales</taxon>
        <taxon>Staphylococcaceae</taxon>
        <taxon>Salinicoccus</taxon>
    </lineage>
</organism>
<feature type="transmembrane region" description="Helical" evidence="9">
    <location>
        <begin position="56"/>
        <end position="74"/>
    </location>
</feature>
<feature type="domain" description="Cation/H+ exchanger transmembrane" evidence="10">
    <location>
        <begin position="19"/>
        <end position="394"/>
    </location>
</feature>
<feature type="transmembrane region" description="Helical" evidence="9">
    <location>
        <begin position="188"/>
        <end position="210"/>
    </location>
</feature>
<evidence type="ECO:0000256" key="4">
    <source>
        <dbReference type="ARBA" id="ARBA00022475"/>
    </source>
</evidence>